<keyword evidence="4" id="KW-1185">Reference proteome</keyword>
<dbReference type="EMBL" id="CWJL01000052">
    <property type="protein sequence ID" value="CRY69460.1"/>
    <property type="molecule type" value="Genomic_DNA"/>
</dbReference>
<reference evidence="3 4" key="2">
    <citation type="submission" date="2015-03" db="EMBL/GenBank/DDBJ databases">
        <authorList>
            <consortium name="Pathogen Informatics"/>
            <person name="Murphy D."/>
        </authorList>
    </citation>
    <scope>NUCLEOTIDE SEQUENCE [LARGE SCALE GENOMIC DNA]</scope>
    <source>
        <strain evidence="3">Type strain: CIP110230</strain>
        <strain evidence="4">type strain: CIP110230</strain>
    </source>
</reference>
<dbReference type="Proteomes" id="UP000045840">
    <property type="component" value="Unassembled WGS sequence"/>
</dbReference>
<evidence type="ECO:0000313" key="4">
    <source>
        <dbReference type="Proteomes" id="UP000044625"/>
    </source>
</evidence>
<protein>
    <submittedName>
        <fullName evidence="2">Uncharacterized protein</fullName>
    </submittedName>
</protein>
<reference evidence="5" key="1">
    <citation type="submission" date="2015-03" db="EMBL/GenBank/DDBJ databases">
        <authorList>
            <consortium name="Pathogen Informatics"/>
        </authorList>
    </citation>
    <scope>NUCLEOTIDE SEQUENCE [LARGE SCALE GENOMIC DNA]</scope>
    <source>
        <strain evidence="5">A125KOH2</strain>
    </source>
</reference>
<evidence type="ECO:0000313" key="5">
    <source>
        <dbReference type="Proteomes" id="UP000045840"/>
    </source>
</evidence>
<dbReference type="Proteomes" id="UP000044625">
    <property type="component" value="Unassembled WGS sequence"/>
</dbReference>
<dbReference type="EMBL" id="CQAZ01000071">
    <property type="protein sequence ID" value="CNI58482.1"/>
    <property type="molecule type" value="Genomic_DNA"/>
</dbReference>
<evidence type="ECO:0000256" key="1">
    <source>
        <dbReference type="SAM" id="Phobius"/>
    </source>
</evidence>
<name>A0A0T9RE92_9GAMM</name>
<evidence type="ECO:0000313" key="2">
    <source>
        <dbReference type="EMBL" id="CNI58482.1"/>
    </source>
</evidence>
<dbReference type="STRING" id="1288385.ERS137968_04612"/>
<keyword evidence="1" id="KW-1133">Transmembrane helix</keyword>
<proteinExistence type="predicted"/>
<keyword evidence="1" id="KW-0812">Transmembrane</keyword>
<dbReference type="AlphaFoldDB" id="A0A0T9RE92"/>
<keyword evidence="1" id="KW-0472">Membrane</keyword>
<evidence type="ECO:0000313" key="3">
    <source>
        <dbReference type="EMBL" id="CRY69460.1"/>
    </source>
</evidence>
<sequence>MEIQFSINAEDVSKLREEIIINRLVDYDNRLKKMDPIIVRYVSFYFKVMVPFLIPFILFYFPVLGGRAGGAESLFMIKPESIIALISAAVLYIGLWHRYGHHLIELLFKTKMRSRIVNKMRSMFIHSISRSITQSVSRLEGVHRVGIQAEHLNITGPTGSTERLPFHKIVSVSEKDDYYQIAT</sequence>
<dbReference type="RefSeq" id="WP_049615208.1">
    <property type="nucleotide sequence ID" value="NZ_CAWMMU010000052.1"/>
</dbReference>
<gene>
    <name evidence="2" type="ORF">ERS008529_04427</name>
    <name evidence="3" type="ORF">ERS137968_04612</name>
</gene>
<accession>A0A0T9RE92</accession>
<feature type="transmembrane region" description="Helical" evidence="1">
    <location>
        <begin position="38"/>
        <end position="61"/>
    </location>
</feature>
<organism evidence="2 5">
    <name type="scientific">Yersinia pekkanenii</name>
    <dbReference type="NCBI Taxonomy" id="1288385"/>
    <lineage>
        <taxon>Bacteria</taxon>
        <taxon>Pseudomonadati</taxon>
        <taxon>Pseudomonadota</taxon>
        <taxon>Gammaproteobacteria</taxon>
        <taxon>Enterobacterales</taxon>
        <taxon>Yersiniaceae</taxon>
        <taxon>Yersinia</taxon>
    </lineage>
</organism>
<feature type="transmembrane region" description="Helical" evidence="1">
    <location>
        <begin position="81"/>
        <end position="99"/>
    </location>
</feature>
<reference evidence="2" key="3">
    <citation type="submission" date="2015-03" db="EMBL/GenBank/DDBJ databases">
        <authorList>
            <person name="Murphy D."/>
        </authorList>
    </citation>
    <scope>NUCLEOTIDE SEQUENCE [LARGE SCALE GENOMIC DNA]</scope>
    <source>
        <strain evidence="2">A125KOH2</strain>
    </source>
</reference>